<keyword evidence="2" id="KW-0805">Transcription regulation</keyword>
<dbReference type="CDD" id="cd12148">
    <property type="entry name" value="fungal_TF_MHR"/>
    <property type="match status" value="1"/>
</dbReference>
<name>A0A6G1H4M2_9PEZI</name>
<dbReference type="PROSITE" id="PS50048">
    <property type="entry name" value="ZN2_CY6_FUNGAL_2"/>
    <property type="match status" value="1"/>
</dbReference>
<gene>
    <name evidence="7" type="ORF">K402DRAFT_38949</name>
</gene>
<dbReference type="GO" id="GO:0000981">
    <property type="term" value="F:DNA-binding transcription factor activity, RNA polymerase II-specific"/>
    <property type="evidence" value="ECO:0007669"/>
    <property type="project" value="InterPro"/>
</dbReference>
<dbReference type="SMART" id="SM00066">
    <property type="entry name" value="GAL4"/>
    <property type="match status" value="1"/>
</dbReference>
<evidence type="ECO:0000256" key="3">
    <source>
        <dbReference type="ARBA" id="ARBA00023163"/>
    </source>
</evidence>
<dbReference type="InterPro" id="IPR007219">
    <property type="entry name" value="XnlR_reg_dom"/>
</dbReference>
<dbReference type="GO" id="GO:0006351">
    <property type="term" value="P:DNA-templated transcription"/>
    <property type="evidence" value="ECO:0007669"/>
    <property type="project" value="InterPro"/>
</dbReference>
<evidence type="ECO:0000256" key="5">
    <source>
        <dbReference type="SAM" id="MobiDB-lite"/>
    </source>
</evidence>
<feature type="domain" description="Zn(2)-C6 fungal-type" evidence="6">
    <location>
        <begin position="16"/>
        <end position="46"/>
    </location>
</feature>
<evidence type="ECO:0000256" key="4">
    <source>
        <dbReference type="ARBA" id="ARBA00023242"/>
    </source>
</evidence>
<accession>A0A6G1H4M2</accession>
<keyword evidence="8" id="KW-1185">Reference proteome</keyword>
<keyword evidence="4" id="KW-0539">Nucleus</keyword>
<keyword evidence="3" id="KW-0804">Transcription</keyword>
<evidence type="ECO:0000256" key="2">
    <source>
        <dbReference type="ARBA" id="ARBA00023015"/>
    </source>
</evidence>
<dbReference type="InterPro" id="IPR036864">
    <property type="entry name" value="Zn2-C6_fun-type_DNA-bd_sf"/>
</dbReference>
<feature type="region of interest" description="Disordered" evidence="5">
    <location>
        <begin position="61"/>
        <end position="83"/>
    </location>
</feature>
<dbReference type="PANTHER" id="PTHR47424">
    <property type="entry name" value="REGULATORY PROTEIN GAL4"/>
    <property type="match status" value="1"/>
</dbReference>
<feature type="compositionally biased region" description="Polar residues" evidence="5">
    <location>
        <begin position="65"/>
        <end position="83"/>
    </location>
</feature>
<reference evidence="7" key="1">
    <citation type="journal article" date="2020" name="Stud. Mycol.">
        <title>101 Dothideomycetes genomes: a test case for predicting lifestyles and emergence of pathogens.</title>
        <authorList>
            <person name="Haridas S."/>
            <person name="Albert R."/>
            <person name="Binder M."/>
            <person name="Bloem J."/>
            <person name="Labutti K."/>
            <person name="Salamov A."/>
            <person name="Andreopoulos B."/>
            <person name="Baker S."/>
            <person name="Barry K."/>
            <person name="Bills G."/>
            <person name="Bluhm B."/>
            <person name="Cannon C."/>
            <person name="Castanera R."/>
            <person name="Culley D."/>
            <person name="Daum C."/>
            <person name="Ezra D."/>
            <person name="Gonzalez J."/>
            <person name="Henrissat B."/>
            <person name="Kuo A."/>
            <person name="Liang C."/>
            <person name="Lipzen A."/>
            <person name="Lutzoni F."/>
            <person name="Magnuson J."/>
            <person name="Mondo S."/>
            <person name="Nolan M."/>
            <person name="Ohm R."/>
            <person name="Pangilinan J."/>
            <person name="Park H.-J."/>
            <person name="Ramirez L."/>
            <person name="Alfaro M."/>
            <person name="Sun H."/>
            <person name="Tritt A."/>
            <person name="Yoshinaga Y."/>
            <person name="Zwiers L.-H."/>
            <person name="Turgeon B."/>
            <person name="Goodwin S."/>
            <person name="Spatafora J."/>
            <person name="Crous P."/>
            <person name="Grigoriev I."/>
        </authorList>
    </citation>
    <scope>NUCLEOTIDE SEQUENCE</scope>
    <source>
        <strain evidence="7">CBS 113979</strain>
    </source>
</reference>
<dbReference type="Proteomes" id="UP000800041">
    <property type="component" value="Unassembled WGS sequence"/>
</dbReference>
<proteinExistence type="predicted"/>
<evidence type="ECO:0000259" key="6">
    <source>
        <dbReference type="PROSITE" id="PS50048"/>
    </source>
</evidence>
<dbReference type="Pfam" id="PF04082">
    <property type="entry name" value="Fungal_trans"/>
    <property type="match status" value="1"/>
</dbReference>
<evidence type="ECO:0000256" key="1">
    <source>
        <dbReference type="ARBA" id="ARBA00022723"/>
    </source>
</evidence>
<dbReference type="Pfam" id="PF00172">
    <property type="entry name" value="Zn_clus"/>
    <property type="match status" value="1"/>
</dbReference>
<dbReference type="OrthoDB" id="5296287at2759"/>
<protein>
    <recommendedName>
        <fullName evidence="6">Zn(2)-C6 fungal-type domain-containing protein</fullName>
    </recommendedName>
</protein>
<dbReference type="EMBL" id="ML977150">
    <property type="protein sequence ID" value="KAF1988014.1"/>
    <property type="molecule type" value="Genomic_DNA"/>
</dbReference>
<dbReference type="GO" id="GO:0005634">
    <property type="term" value="C:nucleus"/>
    <property type="evidence" value="ECO:0007669"/>
    <property type="project" value="TreeGrafter"/>
</dbReference>
<keyword evidence="1" id="KW-0479">Metal-binding</keyword>
<feature type="region of interest" description="Disordered" evidence="5">
    <location>
        <begin position="586"/>
        <end position="642"/>
    </location>
</feature>
<dbReference type="GO" id="GO:0000435">
    <property type="term" value="P:positive regulation of transcription from RNA polymerase II promoter by galactose"/>
    <property type="evidence" value="ECO:0007669"/>
    <property type="project" value="TreeGrafter"/>
</dbReference>
<feature type="compositionally biased region" description="Polar residues" evidence="5">
    <location>
        <begin position="608"/>
        <end position="624"/>
    </location>
</feature>
<dbReference type="InterPro" id="IPR001138">
    <property type="entry name" value="Zn2Cys6_DnaBD"/>
</dbReference>
<dbReference type="GO" id="GO:0000978">
    <property type="term" value="F:RNA polymerase II cis-regulatory region sequence-specific DNA binding"/>
    <property type="evidence" value="ECO:0007669"/>
    <property type="project" value="TreeGrafter"/>
</dbReference>
<evidence type="ECO:0000313" key="7">
    <source>
        <dbReference type="EMBL" id="KAF1988014.1"/>
    </source>
</evidence>
<dbReference type="SUPFAM" id="SSF57701">
    <property type="entry name" value="Zn2/Cys6 DNA-binding domain"/>
    <property type="match status" value="1"/>
</dbReference>
<dbReference type="PANTHER" id="PTHR47424:SF15">
    <property type="entry name" value="ZN(II)2CYS6 TRANSCRIPTION FACTOR (EUROFUNG)"/>
    <property type="match status" value="1"/>
</dbReference>
<dbReference type="CDD" id="cd00067">
    <property type="entry name" value="GAL4"/>
    <property type="match status" value="1"/>
</dbReference>
<dbReference type="AlphaFoldDB" id="A0A6G1H4M2"/>
<sequence length="753" mass="83636">MESEPNGHVRIRNPKACQLCRQRKVKCDGNLPSCNICQQRGAKCEYRLLNRPRRSRKAILEWNGTRPNQLDGSPPDGSTYSDATSFPSKDFENHDIYQSVNGTQHTKQLFVQLYYGPSSNFAFVQHLYRAMMPVKLFSGSEPGAMNDFQGIEYFKQRGVFFGLEPAADPSREHLEGFGDLFLPFDKANEFLERFISTHHLVFPTPAPGEYERMLSTLYGSEDPQCDQLSAAQRGILLAALANGAATTSETRWADKLYEYASKEALTLDDVINLETVQLHFLLAYFQATVGRPSSAYLHLGKATLKAFGTGLHKDIEHRPNTSDIAKRAECRRVTFWALTFSQLWISLLLGRPSALHLATTSVPFPKHNVFILALGDMSKTIAKCAKNIYEDAHAPLPRLRNAANEIRLDLDSFKMRMEPILHFSFEGIIEDGQVSVEQLFITNFYAHTWIMTFRPFLLVHLSWQKSERNKRGKGPTTPLPSSMFWLLECCGFAVKYASAIIRFLEKSVDKNEIVQGLSFAGHYLECACYLLVYDSIRDPNATTEHITSLELALTYLNNIIDKSGVPATRHAVGQMLFGLKALRKAGPSESLPKTPSPLPPGSKPPLERTSSGLSAQAQAQLTPASTPPIQLPTHPSNNLPCIRMSPPKYASYTSASSAPNPVDSSSSYPLMSPSSFPFPYTGIPNLEPTSLFPLGDQMNAFPALPGMSDSQFGPLAGMALDGCMQTNTQEGDYGFNVFAPDLSSYFDHDFSMG</sequence>
<evidence type="ECO:0000313" key="8">
    <source>
        <dbReference type="Proteomes" id="UP000800041"/>
    </source>
</evidence>
<dbReference type="GO" id="GO:0008270">
    <property type="term" value="F:zinc ion binding"/>
    <property type="evidence" value="ECO:0007669"/>
    <property type="project" value="InterPro"/>
</dbReference>
<organism evidence="7 8">
    <name type="scientific">Aulographum hederae CBS 113979</name>
    <dbReference type="NCBI Taxonomy" id="1176131"/>
    <lineage>
        <taxon>Eukaryota</taxon>
        <taxon>Fungi</taxon>
        <taxon>Dikarya</taxon>
        <taxon>Ascomycota</taxon>
        <taxon>Pezizomycotina</taxon>
        <taxon>Dothideomycetes</taxon>
        <taxon>Pleosporomycetidae</taxon>
        <taxon>Aulographales</taxon>
        <taxon>Aulographaceae</taxon>
    </lineage>
</organism>
<dbReference type="Gene3D" id="4.10.240.10">
    <property type="entry name" value="Zn(2)-C6 fungal-type DNA-binding domain"/>
    <property type="match status" value="1"/>
</dbReference>
<dbReference type="InterPro" id="IPR051127">
    <property type="entry name" value="Fungal_SecMet_Regulators"/>
</dbReference>
<dbReference type="PROSITE" id="PS00463">
    <property type="entry name" value="ZN2_CY6_FUNGAL_1"/>
    <property type="match status" value="1"/>
</dbReference>
<feature type="compositionally biased region" description="Pro residues" evidence="5">
    <location>
        <begin position="594"/>
        <end position="603"/>
    </location>
</feature>